<dbReference type="AlphaFoldDB" id="A0A074WXY6"/>
<dbReference type="InterPro" id="IPR013320">
    <property type="entry name" value="ConA-like_dom_sf"/>
</dbReference>
<keyword evidence="2" id="KW-0472">Membrane</keyword>
<dbReference type="OrthoDB" id="25131at2759"/>
<dbReference type="RefSeq" id="XP_013430607.1">
    <property type="nucleotide sequence ID" value="XM_013575153.1"/>
</dbReference>
<feature type="chain" id="PRO_5001701899" description="Acyltransferase 3 domain-containing protein" evidence="3">
    <location>
        <begin position="20"/>
        <end position="1114"/>
    </location>
</feature>
<dbReference type="PANTHER" id="PTHR38121">
    <property type="entry name" value="GH16 DOMAIN-CONTAINING PROTEIN"/>
    <property type="match status" value="1"/>
</dbReference>
<feature type="transmembrane region" description="Helical" evidence="2">
    <location>
        <begin position="707"/>
        <end position="732"/>
    </location>
</feature>
<evidence type="ECO:0000259" key="4">
    <source>
        <dbReference type="Pfam" id="PF01757"/>
    </source>
</evidence>
<evidence type="ECO:0000256" key="2">
    <source>
        <dbReference type="SAM" id="Phobius"/>
    </source>
</evidence>
<feature type="transmembrane region" description="Helical" evidence="2">
    <location>
        <begin position="327"/>
        <end position="351"/>
    </location>
</feature>
<accession>A0A074WXY6</accession>
<feature type="transmembrane region" description="Helical" evidence="2">
    <location>
        <begin position="639"/>
        <end position="662"/>
    </location>
</feature>
<feature type="signal peptide" evidence="3">
    <location>
        <begin position="1"/>
        <end position="19"/>
    </location>
</feature>
<dbReference type="Gene3D" id="2.60.120.200">
    <property type="match status" value="1"/>
</dbReference>
<feature type="transmembrane region" description="Helical" evidence="2">
    <location>
        <begin position="548"/>
        <end position="569"/>
    </location>
</feature>
<feature type="region of interest" description="Disordered" evidence="1">
    <location>
        <begin position="1040"/>
        <end position="1114"/>
    </location>
</feature>
<dbReference type="GO" id="GO:0016747">
    <property type="term" value="F:acyltransferase activity, transferring groups other than amino-acyl groups"/>
    <property type="evidence" value="ECO:0007669"/>
    <property type="project" value="InterPro"/>
</dbReference>
<dbReference type="InterPro" id="IPR002656">
    <property type="entry name" value="Acyl_transf_3_dom"/>
</dbReference>
<dbReference type="GeneID" id="25408811"/>
<evidence type="ECO:0000313" key="5">
    <source>
        <dbReference type="EMBL" id="KEQ76379.1"/>
    </source>
</evidence>
<feature type="transmembrane region" description="Helical" evidence="2">
    <location>
        <begin position="744"/>
        <end position="766"/>
    </location>
</feature>
<dbReference type="PANTHER" id="PTHR38121:SF2">
    <property type="entry name" value="ACYLTRANSFERASE 3 DOMAIN-CONTAINING PROTEIN"/>
    <property type="match status" value="1"/>
</dbReference>
<name>A0A074WXY6_9PEZI</name>
<evidence type="ECO:0000256" key="3">
    <source>
        <dbReference type="SAM" id="SignalP"/>
    </source>
</evidence>
<dbReference type="SUPFAM" id="SSF49899">
    <property type="entry name" value="Concanavalin A-like lectins/glucanases"/>
    <property type="match status" value="1"/>
</dbReference>
<feature type="compositionally biased region" description="Acidic residues" evidence="1">
    <location>
        <begin position="1068"/>
        <end position="1078"/>
    </location>
</feature>
<proteinExistence type="predicted"/>
<organism evidence="5 6">
    <name type="scientific">Aureobasidium namibiae CBS 147.97</name>
    <dbReference type="NCBI Taxonomy" id="1043004"/>
    <lineage>
        <taxon>Eukaryota</taxon>
        <taxon>Fungi</taxon>
        <taxon>Dikarya</taxon>
        <taxon>Ascomycota</taxon>
        <taxon>Pezizomycotina</taxon>
        <taxon>Dothideomycetes</taxon>
        <taxon>Dothideomycetidae</taxon>
        <taxon>Dothideales</taxon>
        <taxon>Saccotheciaceae</taxon>
        <taxon>Aureobasidium</taxon>
    </lineage>
</organism>
<feature type="region of interest" description="Disordered" evidence="1">
    <location>
        <begin position="983"/>
        <end position="1003"/>
    </location>
</feature>
<protein>
    <recommendedName>
        <fullName evidence="4">Acyltransferase 3 domain-containing protein</fullName>
    </recommendedName>
</protein>
<feature type="compositionally biased region" description="Low complexity" evidence="1">
    <location>
        <begin position="1088"/>
        <end position="1114"/>
    </location>
</feature>
<dbReference type="Pfam" id="PF01757">
    <property type="entry name" value="Acyl_transf_3"/>
    <property type="match status" value="1"/>
</dbReference>
<feature type="transmembrane region" description="Helical" evidence="2">
    <location>
        <begin position="913"/>
        <end position="938"/>
    </location>
</feature>
<gene>
    <name evidence="5" type="ORF">M436DRAFT_37302</name>
</gene>
<feature type="domain" description="Acyltransferase 3" evidence="4">
    <location>
        <begin position="553"/>
        <end position="934"/>
    </location>
</feature>
<reference evidence="5 6" key="1">
    <citation type="journal article" date="2014" name="BMC Genomics">
        <title>Genome sequencing of four Aureobasidium pullulans varieties: biotechnological potential, stress tolerance, and description of new species.</title>
        <authorList>
            <person name="Gostin Ar C."/>
            <person name="Ohm R.A."/>
            <person name="Kogej T."/>
            <person name="Sonjak S."/>
            <person name="Turk M."/>
            <person name="Zajc J."/>
            <person name="Zalar P."/>
            <person name="Grube M."/>
            <person name="Sun H."/>
            <person name="Han J."/>
            <person name="Sharma A."/>
            <person name="Chiniquy J."/>
            <person name="Ngan C.Y."/>
            <person name="Lipzen A."/>
            <person name="Barry K."/>
            <person name="Grigoriev I.V."/>
            <person name="Gunde-Cimerman N."/>
        </authorList>
    </citation>
    <scope>NUCLEOTIDE SEQUENCE [LARGE SCALE GENOMIC DNA]</scope>
    <source>
        <strain evidence="5 6">CBS 147.97</strain>
    </source>
</reference>
<keyword evidence="3" id="KW-0732">Signal</keyword>
<keyword evidence="2" id="KW-0812">Transmembrane</keyword>
<dbReference type="EMBL" id="KL584703">
    <property type="protein sequence ID" value="KEQ76379.1"/>
    <property type="molecule type" value="Genomic_DNA"/>
</dbReference>
<evidence type="ECO:0000313" key="6">
    <source>
        <dbReference type="Proteomes" id="UP000027730"/>
    </source>
</evidence>
<feature type="transmembrane region" description="Helical" evidence="2">
    <location>
        <begin position="786"/>
        <end position="808"/>
    </location>
</feature>
<sequence>MKWGIALTSAILAATTTSALDVSDCSCGFYDASDAQVWTDALIVYFNETNSLPDEFKALDFKHHREFGYNALYRQGATPNNVIIGNVQDENVDQQALQLWIDKGSGQHLVEGAGIEALRQDIHFGTFRSSMRGPPKNTGGSAMSMQLYYNRTSFIDADMCNMQYPEDAKFLAIKDGEFPETQFQLNYTYFANDKNATVGGDPWEFVESKIDWTYKHVNWTFGGNQTRSARRSRLDLSEPLPLIFKHWSIGDKYYMAGPPNQRNQADVAWVRAFFNSSLTTENEQASFDSRCRGVPMCSVEDITLRGSSPYQQAALTRFKLPKQSKSWRVPAGATAGAVFGFGCLTLLNVLFRRAPWKLLLKKNRGPKIHQPWMRRLQSPHHLKRRCQRSALAPTHLLATNVTACAEEVSSSSTPSTETLEMTLSRDTATLSPRLPKFPEVSLPHNPPIGAGRVWLTTVNSLKCFPREATWQRRSERPVLHSPTHPSVNVKAALSKASKVAAAAPSKRLDTFSRTSQIKTGRRITLAEAVPVSAVDMPLPKAKEHEARINYLAGLVAFSSLGVTVIHFMLSFNPYAGGLNYGQHYRSEYWARWTVTPAILNPIWLGPFFVTSCRFLAARYLRDGDLGMIAEKTLLRAPRLLLPCFIVAAIEYFCFELDFMQWLQWLPSISWSEWAFMSNYDNFGHYLNAMLELAYLIPNAAPQVVSHYCVGVLWSIPVQLQFSFMTLLAVVMIRDIKTHWKRFAFYSWCIVAHWYALSWGSCFWAGLMLADLQVTYKFSARVQARPVLCVLFCMVCWLFVLACIAMTLLEDRLQIPTMTAERNIHPSMYTGQRLGKTVDGGYPLYFEPRLNTLVFAVAMQFLVETSTWVQAFLSMAVWQPIFPHAFTIYLVHGFIWWTLGSYMVVLIGSSGAPYWGVLLATAVVCYFTLALAVLCISFLTETITAACCRNIARWAMEPKVPKQPTLEPFPRGLFLDRNSETAATKDEETAVGGEPATTVGAGHMLRRPTLVAGADVDPLARRPTIVDGAILNDAEKVALGSTVMSSPKPPEGFEAQKNNRRSTHVADFIAEEDEEEMDPDDPRYAGKTSQASSSYDRNSSSAGQSSTSASSGQAP</sequence>
<dbReference type="HOGENOM" id="CLU_297715_0_0_1"/>
<feature type="transmembrane region" description="Helical" evidence="2">
    <location>
        <begin position="589"/>
        <end position="609"/>
    </location>
</feature>
<dbReference type="Proteomes" id="UP000027730">
    <property type="component" value="Unassembled WGS sequence"/>
</dbReference>
<keyword evidence="6" id="KW-1185">Reference proteome</keyword>
<keyword evidence="2" id="KW-1133">Transmembrane helix</keyword>
<evidence type="ECO:0000256" key="1">
    <source>
        <dbReference type="SAM" id="MobiDB-lite"/>
    </source>
</evidence>
<dbReference type="STRING" id="1043004.A0A074WXY6"/>
<feature type="transmembrane region" description="Helical" evidence="2">
    <location>
        <begin position="884"/>
        <end position="907"/>
    </location>
</feature>